<sequence length="185" mass="20742">MAGRGSPVGGNLANPNVLPLRERPTPNRPPHPARRPACRQDAPTPAIVSIHSALAPVTSPGPIALARVIIQLVVYLRYALKVDWSWECGHGALEWPWPRWLRLAQLTGVPMPTGLVSMILEAVRTVSQNREECRHLVRRVMMIGDLMQKLQGWDMMQEPEIRRPLDGLDDTLREAYVLIVSCQKL</sequence>
<dbReference type="AlphaFoldDB" id="A0A835DZ72"/>
<evidence type="ECO:0000259" key="2">
    <source>
        <dbReference type="Pfam" id="PF19584"/>
    </source>
</evidence>
<proteinExistence type="predicted"/>
<dbReference type="GO" id="GO:0007166">
    <property type="term" value="P:cell surface receptor signaling pathway"/>
    <property type="evidence" value="ECO:0007669"/>
    <property type="project" value="InterPro"/>
</dbReference>
<keyword evidence="4" id="KW-1185">Reference proteome</keyword>
<gene>
    <name evidence="3" type="ORF">HU200_058281</name>
</gene>
<comment type="caution">
    <text evidence="3">The sequence shown here is derived from an EMBL/GenBank/DDBJ whole genome shotgun (WGS) entry which is preliminary data.</text>
</comment>
<reference evidence="3" key="1">
    <citation type="submission" date="2020-07" db="EMBL/GenBank/DDBJ databases">
        <title>Genome sequence and genetic diversity analysis of an under-domesticated orphan crop, white fonio (Digitaria exilis).</title>
        <authorList>
            <person name="Bennetzen J.L."/>
            <person name="Chen S."/>
            <person name="Ma X."/>
            <person name="Wang X."/>
            <person name="Yssel A.E.J."/>
            <person name="Chaluvadi S.R."/>
            <person name="Johnson M."/>
            <person name="Gangashetty P."/>
            <person name="Hamidou F."/>
            <person name="Sanogo M.D."/>
            <person name="Zwaenepoel A."/>
            <person name="Wallace J."/>
            <person name="Van De Peer Y."/>
            <person name="Van Deynze A."/>
        </authorList>
    </citation>
    <scope>NUCLEOTIDE SEQUENCE</scope>
    <source>
        <tissue evidence="3">Leaves</tissue>
    </source>
</reference>
<evidence type="ECO:0000256" key="1">
    <source>
        <dbReference type="SAM" id="MobiDB-lite"/>
    </source>
</evidence>
<dbReference type="PANTHER" id="PTHR46604:SF1">
    <property type="entry name" value="OS11G0665800 PROTEIN"/>
    <property type="match status" value="1"/>
</dbReference>
<dbReference type="PANTHER" id="PTHR46604">
    <property type="entry name" value="PROTEIN MID1-COMPLEMENTING ACTIVITY 1"/>
    <property type="match status" value="1"/>
</dbReference>
<dbReference type="InterPro" id="IPR036537">
    <property type="entry name" value="Adaptor_Cbl_N_dom_sf"/>
</dbReference>
<organism evidence="3 4">
    <name type="scientific">Digitaria exilis</name>
    <dbReference type="NCBI Taxonomy" id="1010633"/>
    <lineage>
        <taxon>Eukaryota</taxon>
        <taxon>Viridiplantae</taxon>
        <taxon>Streptophyta</taxon>
        <taxon>Embryophyta</taxon>
        <taxon>Tracheophyta</taxon>
        <taxon>Spermatophyta</taxon>
        <taxon>Magnoliopsida</taxon>
        <taxon>Liliopsida</taxon>
        <taxon>Poales</taxon>
        <taxon>Poaceae</taxon>
        <taxon>PACMAD clade</taxon>
        <taxon>Panicoideae</taxon>
        <taxon>Panicodae</taxon>
        <taxon>Paniceae</taxon>
        <taxon>Anthephorinae</taxon>
        <taxon>Digitaria</taxon>
    </lineage>
</organism>
<dbReference type="CDD" id="cd21037">
    <property type="entry name" value="MLKL_NTD"/>
    <property type="match status" value="1"/>
</dbReference>
<evidence type="ECO:0000313" key="4">
    <source>
        <dbReference type="Proteomes" id="UP000636709"/>
    </source>
</evidence>
<dbReference type="Pfam" id="PF19584">
    <property type="entry name" value="MCAfunc"/>
    <property type="match status" value="1"/>
</dbReference>
<feature type="region of interest" description="Disordered" evidence="1">
    <location>
        <begin position="1"/>
        <end position="41"/>
    </location>
</feature>
<name>A0A835DZ72_9POAL</name>
<accession>A0A835DZ72</accession>
<dbReference type="InterPro" id="IPR059179">
    <property type="entry name" value="MLKL-like_MCAfunc"/>
</dbReference>
<dbReference type="EMBL" id="JACEFO010002455">
    <property type="protein sequence ID" value="KAF8659531.1"/>
    <property type="molecule type" value="Genomic_DNA"/>
</dbReference>
<dbReference type="Proteomes" id="UP000636709">
    <property type="component" value="Unassembled WGS sequence"/>
</dbReference>
<dbReference type="OrthoDB" id="665077at2759"/>
<feature type="domain" description="MCAfunc" evidence="2">
    <location>
        <begin position="115"/>
        <end position="184"/>
    </location>
</feature>
<evidence type="ECO:0000313" key="3">
    <source>
        <dbReference type="EMBL" id="KAF8659531.1"/>
    </source>
</evidence>
<protein>
    <recommendedName>
        <fullName evidence="2">MCAfunc domain-containing protein</fullName>
    </recommendedName>
</protein>
<dbReference type="InterPro" id="IPR045766">
    <property type="entry name" value="MCAfunc"/>
</dbReference>
<dbReference type="Gene3D" id="1.20.930.20">
    <property type="entry name" value="Adaptor protein Cbl, N-terminal domain"/>
    <property type="match status" value="1"/>
</dbReference>